<dbReference type="Pfam" id="PF00125">
    <property type="entry name" value="Histone"/>
    <property type="match status" value="1"/>
</dbReference>
<dbReference type="SMART" id="SM00428">
    <property type="entry name" value="H3"/>
    <property type="match status" value="1"/>
</dbReference>
<dbReference type="GO" id="GO:0003677">
    <property type="term" value="F:DNA binding"/>
    <property type="evidence" value="ECO:0007669"/>
    <property type="project" value="InterPro"/>
</dbReference>
<dbReference type="Gene3D" id="1.10.20.10">
    <property type="entry name" value="Histone, subunit A"/>
    <property type="match status" value="1"/>
</dbReference>
<sequence length="144" mass="16219">MELGTQRQTEKRSRRSRPGVVALREIRRLQKLTKLLIPFAPFARLIREITGFYSREVTRWTPDALLALQEAAECHLQAMFEDAYLCSIHAKRVTLSKHLLLQWAKLGVESIGGWPDALVVGLFAFGTRGLVWSAADVSAKCQPS</sequence>
<dbReference type="GO" id="GO:0046982">
    <property type="term" value="F:protein heterodimerization activity"/>
    <property type="evidence" value="ECO:0007669"/>
    <property type="project" value="InterPro"/>
</dbReference>
<dbReference type="CDD" id="cd22911">
    <property type="entry name" value="HFD_H3"/>
    <property type="match status" value="1"/>
</dbReference>
<organism evidence="3 4">
    <name type="scientific">Zingiber officinale</name>
    <name type="common">Ginger</name>
    <name type="synonym">Amomum zingiber</name>
    <dbReference type="NCBI Taxonomy" id="94328"/>
    <lineage>
        <taxon>Eukaryota</taxon>
        <taxon>Viridiplantae</taxon>
        <taxon>Streptophyta</taxon>
        <taxon>Embryophyta</taxon>
        <taxon>Tracheophyta</taxon>
        <taxon>Spermatophyta</taxon>
        <taxon>Magnoliopsida</taxon>
        <taxon>Liliopsida</taxon>
        <taxon>Zingiberales</taxon>
        <taxon>Zingiberaceae</taxon>
        <taxon>Zingiber</taxon>
    </lineage>
</organism>
<reference evidence="3 4" key="1">
    <citation type="submission" date="2020-08" db="EMBL/GenBank/DDBJ databases">
        <title>Plant Genome Project.</title>
        <authorList>
            <person name="Zhang R.-G."/>
        </authorList>
    </citation>
    <scope>NUCLEOTIDE SEQUENCE [LARGE SCALE GENOMIC DNA]</scope>
    <source>
        <tissue evidence="3">Rhizome</tissue>
    </source>
</reference>
<dbReference type="PRINTS" id="PR00622">
    <property type="entry name" value="HISTONEH3"/>
</dbReference>
<dbReference type="InterPro" id="IPR007125">
    <property type="entry name" value="H2A/H2B/H3"/>
</dbReference>
<protein>
    <recommendedName>
        <fullName evidence="2">Core Histone H2A/H2B/H3 domain-containing protein</fullName>
    </recommendedName>
</protein>
<dbReference type="AlphaFoldDB" id="A0A8J5GZ81"/>
<dbReference type="PANTHER" id="PTHR45810">
    <property type="entry name" value="HISTONE H3.2"/>
    <property type="match status" value="1"/>
</dbReference>
<dbReference type="InterPro" id="IPR009072">
    <property type="entry name" value="Histone-fold"/>
</dbReference>
<dbReference type="Proteomes" id="UP000734854">
    <property type="component" value="Unassembled WGS sequence"/>
</dbReference>
<evidence type="ECO:0000313" key="3">
    <source>
        <dbReference type="EMBL" id="KAG6517301.1"/>
    </source>
</evidence>
<dbReference type="PANTHER" id="PTHR45810:SF1">
    <property type="entry name" value="HISTONE H3-LIKE CENTROMERIC PROTEIN A"/>
    <property type="match status" value="1"/>
</dbReference>
<gene>
    <name evidence="3" type="ORF">ZIOFF_020686</name>
</gene>
<dbReference type="SUPFAM" id="SSF47113">
    <property type="entry name" value="Histone-fold"/>
    <property type="match status" value="1"/>
</dbReference>
<proteinExistence type="inferred from homology"/>
<dbReference type="EMBL" id="JACMSC010000006">
    <property type="protein sequence ID" value="KAG6517301.1"/>
    <property type="molecule type" value="Genomic_DNA"/>
</dbReference>
<name>A0A8J5GZ81_ZINOF</name>
<evidence type="ECO:0000256" key="1">
    <source>
        <dbReference type="ARBA" id="ARBA00010343"/>
    </source>
</evidence>
<evidence type="ECO:0000259" key="2">
    <source>
        <dbReference type="Pfam" id="PF00125"/>
    </source>
</evidence>
<feature type="domain" description="Core Histone H2A/H2B/H3" evidence="2">
    <location>
        <begin position="18"/>
        <end position="97"/>
    </location>
</feature>
<keyword evidence="4" id="KW-1185">Reference proteome</keyword>
<evidence type="ECO:0000313" key="4">
    <source>
        <dbReference type="Proteomes" id="UP000734854"/>
    </source>
</evidence>
<dbReference type="InterPro" id="IPR000164">
    <property type="entry name" value="Histone_H3/CENP-A"/>
</dbReference>
<comment type="caution">
    <text evidence="3">The sequence shown here is derived from an EMBL/GenBank/DDBJ whole genome shotgun (WGS) entry which is preliminary data.</text>
</comment>
<accession>A0A8J5GZ81</accession>
<dbReference type="GO" id="GO:0000786">
    <property type="term" value="C:nucleosome"/>
    <property type="evidence" value="ECO:0007669"/>
    <property type="project" value="InterPro"/>
</dbReference>
<comment type="similarity">
    <text evidence="1">Belongs to the histone H3 family.</text>
</comment>
<dbReference type="GO" id="GO:0030527">
    <property type="term" value="F:structural constituent of chromatin"/>
    <property type="evidence" value="ECO:0007669"/>
    <property type="project" value="InterPro"/>
</dbReference>